<feature type="region of interest" description="Disordered" evidence="15">
    <location>
        <begin position="266"/>
        <end position="288"/>
    </location>
</feature>
<evidence type="ECO:0000256" key="16">
    <source>
        <dbReference type="SAM" id="SignalP"/>
    </source>
</evidence>
<evidence type="ECO:0000256" key="2">
    <source>
        <dbReference type="ARBA" id="ARBA00004922"/>
    </source>
</evidence>
<keyword evidence="7" id="KW-0812">Transmembrane</keyword>
<comment type="pathway">
    <text evidence="2">Protein modification; protein glycosylation.</text>
</comment>
<evidence type="ECO:0000256" key="8">
    <source>
        <dbReference type="ARBA" id="ARBA00022968"/>
    </source>
</evidence>
<keyword evidence="8" id="KW-0735">Signal-anchor</keyword>
<dbReference type="GO" id="GO:0000139">
    <property type="term" value="C:Golgi membrane"/>
    <property type="evidence" value="ECO:0007669"/>
    <property type="project" value="UniProtKB-SubCell"/>
</dbReference>
<keyword evidence="10" id="KW-0333">Golgi apparatus</keyword>
<protein>
    <recommendedName>
        <fullName evidence="4">alpha-1,6-mannosyl-glycoprotein 6-beta-N-acetylglucosaminyltransferase</fullName>
        <ecNumber evidence="4">2.4.1.155</ecNumber>
    </recommendedName>
</protein>
<dbReference type="Pfam" id="PF15024">
    <property type="entry name" value="Glyco_transf_18"/>
    <property type="match status" value="1"/>
</dbReference>
<keyword evidence="12" id="KW-0325">Glycoprotein</keyword>
<comment type="similarity">
    <text evidence="3">Belongs to the glycosyltransferase 18 family.</text>
</comment>
<sequence>MRVALRPRSGCLLLCLCLSVLTMLLQNLWMPLDITRDDATGRSPQEQGQRGHTFHRLAVRLEALSTQVQRLSRERDKSQLTGNHLSLLLQGFRRNQQGLAQLVEKELKKVSQQLDTLSRLHHPGSHMLSPLDALNLRTASTGPDENCEVPVDPAYPLCAQKVEFLQAHWQSDPCYAFYGVNGTACSILTYLSKIEDFCPPPHGSSHSSLPWHQKPLSSTGKSGEDVCSVDPSRAEDEAKGQQCGLQPDEGMKFRNDIKKVLPTGNVFHSGPVGAAVSRGSGRDRRATF</sequence>
<keyword evidence="16" id="KW-0732">Signal</keyword>
<evidence type="ECO:0000256" key="3">
    <source>
        <dbReference type="ARBA" id="ARBA00007477"/>
    </source>
</evidence>
<evidence type="ECO:0000256" key="10">
    <source>
        <dbReference type="ARBA" id="ARBA00023034"/>
    </source>
</evidence>
<evidence type="ECO:0000256" key="12">
    <source>
        <dbReference type="ARBA" id="ARBA00023180"/>
    </source>
</evidence>
<accession>A0A4Z2CI94</accession>
<dbReference type="EC" id="2.4.1.155" evidence="4"/>
<keyword evidence="11" id="KW-0472">Membrane</keyword>
<name>A0A4Z2CI94_9TELE</name>
<organism evidence="18 19">
    <name type="scientific">Takifugu bimaculatus</name>
    <dbReference type="NCBI Taxonomy" id="433685"/>
    <lineage>
        <taxon>Eukaryota</taxon>
        <taxon>Metazoa</taxon>
        <taxon>Chordata</taxon>
        <taxon>Craniata</taxon>
        <taxon>Vertebrata</taxon>
        <taxon>Euteleostomi</taxon>
        <taxon>Actinopterygii</taxon>
        <taxon>Neopterygii</taxon>
        <taxon>Teleostei</taxon>
        <taxon>Neoteleostei</taxon>
        <taxon>Acanthomorphata</taxon>
        <taxon>Eupercaria</taxon>
        <taxon>Tetraodontiformes</taxon>
        <taxon>Tetradontoidea</taxon>
        <taxon>Tetraodontidae</taxon>
        <taxon>Takifugu</taxon>
    </lineage>
</organism>
<evidence type="ECO:0000313" key="18">
    <source>
        <dbReference type="EMBL" id="TNN03959.1"/>
    </source>
</evidence>
<dbReference type="Proteomes" id="UP000516260">
    <property type="component" value="Chromosome 1"/>
</dbReference>
<dbReference type="GO" id="GO:0030144">
    <property type="term" value="F:alpha-1,6-mannosylglycoprotein 6-beta-N-acetylglucosaminyltransferase activity"/>
    <property type="evidence" value="ECO:0007669"/>
    <property type="project" value="UniProtKB-EC"/>
</dbReference>
<dbReference type="PANTHER" id="PTHR15075">
    <property type="entry name" value="ALPHA-MANNOSIDE BETA-1,6-N-ACETYLGLUCOSAMINYLTRANSFERASE"/>
    <property type="match status" value="1"/>
</dbReference>
<gene>
    <name evidence="18" type="ORF">fugu_000988</name>
</gene>
<feature type="coiled-coil region" evidence="14">
    <location>
        <begin position="54"/>
        <end position="120"/>
    </location>
</feature>
<keyword evidence="14" id="KW-0175">Coiled coil</keyword>
<evidence type="ECO:0000256" key="13">
    <source>
        <dbReference type="ARBA" id="ARBA00048243"/>
    </source>
</evidence>
<evidence type="ECO:0000313" key="19">
    <source>
        <dbReference type="Proteomes" id="UP000516260"/>
    </source>
</evidence>
<feature type="region of interest" description="Disordered" evidence="15">
    <location>
        <begin position="202"/>
        <end position="249"/>
    </location>
</feature>
<dbReference type="InterPro" id="IPR052105">
    <property type="entry name" value="MGAT5_Glycosyltransferase"/>
</dbReference>
<evidence type="ECO:0000256" key="5">
    <source>
        <dbReference type="ARBA" id="ARBA00022676"/>
    </source>
</evidence>
<dbReference type="AlphaFoldDB" id="A0A4Z2CI94"/>
<dbReference type="InterPro" id="IPR026116">
    <property type="entry name" value="GT18_cat"/>
</dbReference>
<evidence type="ECO:0000256" key="15">
    <source>
        <dbReference type="SAM" id="MobiDB-lite"/>
    </source>
</evidence>
<feature type="compositionally biased region" description="Low complexity" evidence="15">
    <location>
        <begin position="203"/>
        <end position="212"/>
    </location>
</feature>
<reference evidence="18 19" key="1">
    <citation type="submission" date="2019-04" db="EMBL/GenBank/DDBJ databases">
        <title>The sequence and de novo assembly of Takifugu bimaculatus genome using PacBio and Hi-C technologies.</title>
        <authorList>
            <person name="Xu P."/>
            <person name="Liu B."/>
            <person name="Zhou Z."/>
        </authorList>
    </citation>
    <scope>NUCLEOTIDE SEQUENCE [LARGE SCALE GENOMIC DNA]</scope>
    <source>
        <strain evidence="18">TB-2018</strain>
        <tissue evidence="18">Muscle</tissue>
    </source>
</reference>
<feature type="chain" id="PRO_5021472288" description="alpha-1,6-mannosyl-glycoprotein 6-beta-N-acetylglucosaminyltransferase" evidence="16">
    <location>
        <begin position="23"/>
        <end position="288"/>
    </location>
</feature>
<keyword evidence="19" id="KW-1185">Reference proteome</keyword>
<feature type="signal peptide" evidence="16">
    <location>
        <begin position="1"/>
        <end position="22"/>
    </location>
</feature>
<dbReference type="UniPathway" id="UPA00378"/>
<dbReference type="GO" id="GO:0006487">
    <property type="term" value="P:protein N-linked glycosylation"/>
    <property type="evidence" value="ECO:0007669"/>
    <property type="project" value="TreeGrafter"/>
</dbReference>
<comment type="caution">
    <text evidence="18">The sequence shown here is derived from an EMBL/GenBank/DDBJ whole genome shotgun (WGS) entry which is preliminary data.</text>
</comment>
<comment type="catalytic activity">
    <reaction evidence="13">
        <text>N(4)-{beta-D-GlcNAc-(1-&gt;2)-[beta-D-GlcNAc-(1-&gt;4)]-alpha-D-Man-(1-&gt;3)-[beta-D-GlcNAc-(1-&gt;2)-alpha-D-Man-(1-&gt;6)]-beta-D-Man-(1-&gt;4)-beta-D-GlcNAc-(1-&gt;4)-beta-D-GlcNAc}-L-asparaginyl-[protein] + UDP-N-acetyl-alpha-D-glucosamine = N(4)-{beta-D-GlcNAc-(1-&gt;2)-[beta-D-GlcNAc-(1-&gt;4)]-alpha-D-Man-(1-&gt;3)-[beta-D-GlcNAc-(1-&gt;2)-[beta-D-GlcNAc-(1-&gt;6)]-alpha-D-Man-(1-&gt;6)]-beta-D-Man-(1-&gt;4)-beta-D-GlcNAc-(1-&gt;4)-beta-D-GlcNAc}-L-asparaginyl-[protein] + UDP + H(+)</text>
        <dbReference type="Rhea" id="RHEA:16921"/>
        <dbReference type="Rhea" id="RHEA-COMP:14374"/>
        <dbReference type="Rhea" id="RHEA-COMP:14377"/>
        <dbReference type="ChEBI" id="CHEBI:15378"/>
        <dbReference type="ChEBI" id="CHEBI:57705"/>
        <dbReference type="ChEBI" id="CHEBI:58223"/>
        <dbReference type="ChEBI" id="CHEBI:139507"/>
        <dbReference type="ChEBI" id="CHEBI:139510"/>
        <dbReference type="EC" id="2.4.1.155"/>
    </reaction>
</comment>
<keyword evidence="6" id="KW-0808">Transferase</keyword>
<evidence type="ECO:0000256" key="9">
    <source>
        <dbReference type="ARBA" id="ARBA00022989"/>
    </source>
</evidence>
<evidence type="ECO:0000256" key="11">
    <source>
        <dbReference type="ARBA" id="ARBA00023136"/>
    </source>
</evidence>
<evidence type="ECO:0000256" key="4">
    <source>
        <dbReference type="ARBA" id="ARBA00012671"/>
    </source>
</evidence>
<proteinExistence type="inferred from homology"/>
<feature type="domain" description="Glycosyltransferase family 18 catalytic" evidence="17">
    <location>
        <begin position="174"/>
        <end position="215"/>
    </location>
</feature>
<dbReference type="EMBL" id="SWLE01000001">
    <property type="protein sequence ID" value="TNN03959.1"/>
    <property type="molecule type" value="Genomic_DNA"/>
</dbReference>
<evidence type="ECO:0000256" key="7">
    <source>
        <dbReference type="ARBA" id="ARBA00022692"/>
    </source>
</evidence>
<evidence type="ECO:0000256" key="1">
    <source>
        <dbReference type="ARBA" id="ARBA00004323"/>
    </source>
</evidence>
<evidence type="ECO:0000256" key="6">
    <source>
        <dbReference type="ARBA" id="ARBA00022679"/>
    </source>
</evidence>
<keyword evidence="9" id="KW-1133">Transmembrane helix</keyword>
<evidence type="ECO:0000259" key="17">
    <source>
        <dbReference type="Pfam" id="PF15024"/>
    </source>
</evidence>
<keyword evidence="5" id="KW-0328">Glycosyltransferase</keyword>
<comment type="subcellular location">
    <subcellularLocation>
        <location evidence="1">Golgi apparatus membrane</location>
        <topology evidence="1">Single-pass type II membrane protein</topology>
    </subcellularLocation>
</comment>
<evidence type="ECO:0000256" key="14">
    <source>
        <dbReference type="SAM" id="Coils"/>
    </source>
</evidence>
<dbReference type="PANTHER" id="PTHR15075:SF7">
    <property type="entry name" value="ALPHA-1,6-MANNOSYL-GLYCOPROTEIN 6-BETA-N-ACETYLGLUCOSAMINYLTRANSFERASE"/>
    <property type="match status" value="1"/>
</dbReference>